<dbReference type="OrthoDB" id="9808959at2"/>
<dbReference type="Pfam" id="PF09669">
    <property type="entry name" value="Phage_pRha"/>
    <property type="match status" value="1"/>
</dbReference>
<gene>
    <name evidence="1" type="ORF">DEVEQU_01700</name>
</gene>
<dbReference type="EMBL" id="UZWD01000023">
    <property type="protein sequence ID" value="VDS04561.1"/>
    <property type="molecule type" value="Genomic_DNA"/>
</dbReference>
<name>A0A447IAK5_9HYPH</name>
<dbReference type="Proteomes" id="UP000268844">
    <property type="component" value="Unassembled WGS sequence"/>
</dbReference>
<accession>A0A447IAK5</accession>
<protein>
    <submittedName>
        <fullName evidence="1">Phage regulatory protein Rha (Phage_pRha)</fullName>
    </submittedName>
</protein>
<keyword evidence="2" id="KW-1185">Reference proteome</keyword>
<sequence length="245" mass="27816">MADTAQLTMFEAMQLIEISEDRAVVTSLDVAQRFSKEHRNVIRAIQDLECSAEFRALNFEQSSYRTAQNRPLTMFKMTRDGFSLLVMGFTGAEAARWKERYIQAFNLLEQEALRRTIERAEARGRSKTVRVAATDSYKAHGASDWTHYVANTDAIYEIMFGGSAYQLRKKWGLPGNANVRDHLSTDQLNTVIQIEAAVTLQLDARHVWHPSDQLKIIRAVATSYRAMIEAPMPDLLTSQMRKPAA</sequence>
<dbReference type="AlphaFoldDB" id="A0A447IAK5"/>
<organism evidence="1 2">
    <name type="scientific">Devosia equisanguinis</name>
    <dbReference type="NCBI Taxonomy" id="2490941"/>
    <lineage>
        <taxon>Bacteria</taxon>
        <taxon>Pseudomonadati</taxon>
        <taxon>Pseudomonadota</taxon>
        <taxon>Alphaproteobacteria</taxon>
        <taxon>Hyphomicrobiales</taxon>
        <taxon>Devosiaceae</taxon>
        <taxon>Devosia</taxon>
    </lineage>
</organism>
<dbReference type="NCBIfam" id="TIGR02681">
    <property type="entry name" value="phage_pRha"/>
    <property type="match status" value="1"/>
</dbReference>
<dbReference type="RefSeq" id="WP_126150135.1">
    <property type="nucleotide sequence ID" value="NZ_JBHTMH010000001.1"/>
</dbReference>
<dbReference type="InterPro" id="IPR014054">
    <property type="entry name" value="Phage_regulatory_Rha"/>
</dbReference>
<proteinExistence type="predicted"/>
<evidence type="ECO:0000313" key="2">
    <source>
        <dbReference type="Proteomes" id="UP000268844"/>
    </source>
</evidence>
<reference evidence="1 2" key="1">
    <citation type="submission" date="2018-12" db="EMBL/GenBank/DDBJ databases">
        <authorList>
            <person name="Criscuolo A."/>
        </authorList>
    </citation>
    <scope>NUCLEOTIDE SEQUENCE [LARGE SCALE GENOMIC DNA]</scope>
    <source>
        <strain evidence="1">ACIP1116281</strain>
    </source>
</reference>
<evidence type="ECO:0000313" key="1">
    <source>
        <dbReference type="EMBL" id="VDS04561.1"/>
    </source>
</evidence>